<keyword evidence="1" id="KW-1133">Transmembrane helix</keyword>
<reference evidence="2" key="2">
    <citation type="submission" date="2023-03" db="EMBL/GenBank/DDBJ databases">
        <authorList>
            <person name="Vazquez L."/>
            <person name="Rodriguez J."/>
            <person name="Mayo B."/>
            <person name="Florez A.B."/>
        </authorList>
    </citation>
    <scope>NUCLEOTIDE SEQUENCE</scope>
    <source>
        <strain evidence="2">5A3I</strain>
    </source>
</reference>
<proteinExistence type="predicted"/>
<evidence type="ECO:0000256" key="1">
    <source>
        <dbReference type="SAM" id="Phobius"/>
    </source>
</evidence>
<sequence>MEGKKATTKLILLLICCVIYAVTNMYDKVNMFILIVLAVIVGFAIHYIVEFVFNQVEKYKNK</sequence>
<keyword evidence="1" id="KW-0472">Membrane</keyword>
<name>A0AAW7APV8_9STAP</name>
<dbReference type="Proteomes" id="UP001174037">
    <property type="component" value="Unassembled WGS sequence"/>
</dbReference>
<feature type="transmembrane region" description="Helical" evidence="1">
    <location>
        <begin position="31"/>
        <end position="53"/>
    </location>
</feature>
<evidence type="ECO:0000313" key="3">
    <source>
        <dbReference type="Proteomes" id="UP001174037"/>
    </source>
</evidence>
<gene>
    <name evidence="2" type="ORF">P1A27_14485</name>
</gene>
<evidence type="ECO:0000313" key="2">
    <source>
        <dbReference type="EMBL" id="MDK9867135.1"/>
    </source>
</evidence>
<evidence type="ECO:0008006" key="4">
    <source>
        <dbReference type="Google" id="ProtNLM"/>
    </source>
</evidence>
<protein>
    <recommendedName>
        <fullName evidence="4">Mobilization protein</fullName>
    </recommendedName>
</protein>
<accession>A0AAW7APV8</accession>
<keyword evidence="1" id="KW-0812">Transmembrane</keyword>
<comment type="caution">
    <text evidence="2">The sequence shown here is derived from an EMBL/GenBank/DDBJ whole genome shotgun (WGS) entry which is preliminary data.</text>
</comment>
<reference evidence="2" key="1">
    <citation type="journal article" date="2023" name="Int. J. Mol. Sci.">
        <title>Antibiotic Resistance/Susceptibility Profiles of Staphylococcus equorum Strains from Cheese, and Genome Analysis for Antibiotic Resistance Genes.</title>
        <authorList>
            <person name="Vazquez L."/>
            <person name="Srednik M.E."/>
            <person name="Rodriguez J."/>
            <person name="Florez A.B."/>
            <person name="Mayo B."/>
        </authorList>
    </citation>
    <scope>NUCLEOTIDE SEQUENCE</scope>
    <source>
        <strain evidence="2">5A3I</strain>
    </source>
</reference>
<dbReference type="RefSeq" id="WP_002512540.1">
    <property type="nucleotide sequence ID" value="NZ_CP013715.1"/>
</dbReference>
<dbReference type="EMBL" id="JARGCK010000025">
    <property type="protein sequence ID" value="MDK9867135.1"/>
    <property type="molecule type" value="Genomic_DNA"/>
</dbReference>
<dbReference type="AlphaFoldDB" id="A0AAW7APV8"/>
<organism evidence="2 3">
    <name type="scientific">Staphylococcus equorum</name>
    <dbReference type="NCBI Taxonomy" id="246432"/>
    <lineage>
        <taxon>Bacteria</taxon>
        <taxon>Bacillati</taxon>
        <taxon>Bacillota</taxon>
        <taxon>Bacilli</taxon>
        <taxon>Bacillales</taxon>
        <taxon>Staphylococcaceae</taxon>
        <taxon>Staphylococcus</taxon>
    </lineage>
</organism>